<comment type="caution">
    <text evidence="1">The sequence shown here is derived from an EMBL/GenBank/DDBJ whole genome shotgun (WGS) entry which is preliminary data.</text>
</comment>
<protein>
    <submittedName>
        <fullName evidence="1">Uncharacterized protein</fullName>
    </submittedName>
</protein>
<gene>
    <name evidence="1" type="ORF">AWRI4233_LOCUS2008</name>
</gene>
<dbReference type="Proteomes" id="UP000714618">
    <property type="component" value="Unassembled WGS sequence"/>
</dbReference>
<dbReference type="AlphaFoldDB" id="A0A9N8JLA4"/>
<proteinExistence type="predicted"/>
<dbReference type="EMBL" id="CAIJEO010000003">
    <property type="protein sequence ID" value="CAD0088982.1"/>
    <property type="molecule type" value="Genomic_DNA"/>
</dbReference>
<dbReference type="OrthoDB" id="3835757at2759"/>
<reference evidence="1" key="1">
    <citation type="submission" date="2020-06" db="EMBL/GenBank/DDBJ databases">
        <authorList>
            <person name="Onetto C."/>
        </authorList>
    </citation>
    <scope>NUCLEOTIDE SEQUENCE</scope>
</reference>
<organism evidence="1 2">
    <name type="scientific">Aureobasidium mustum</name>
    <dbReference type="NCBI Taxonomy" id="2773714"/>
    <lineage>
        <taxon>Eukaryota</taxon>
        <taxon>Fungi</taxon>
        <taxon>Dikarya</taxon>
        <taxon>Ascomycota</taxon>
        <taxon>Pezizomycotina</taxon>
        <taxon>Dothideomycetes</taxon>
        <taxon>Dothideomycetidae</taxon>
        <taxon>Dothideales</taxon>
        <taxon>Saccotheciaceae</taxon>
        <taxon>Aureobasidium</taxon>
    </lineage>
</organism>
<evidence type="ECO:0000313" key="2">
    <source>
        <dbReference type="Proteomes" id="UP000714618"/>
    </source>
</evidence>
<name>A0A9N8JLA4_9PEZI</name>
<keyword evidence="2" id="KW-1185">Reference proteome</keyword>
<accession>A0A9N8JLA4</accession>
<evidence type="ECO:0000313" key="1">
    <source>
        <dbReference type="EMBL" id="CAD0088982.1"/>
    </source>
</evidence>
<sequence>MQEDISESIRDRLSHLTLHDLLVCVVRAPKPDWLPDNNKIEYLAYVKLASHEFKLLIAGEPADDRSSALDMLLWSIKARIALKFYVPERFTTSLFWYATSISYSSPMTR</sequence>